<evidence type="ECO:0000313" key="5">
    <source>
        <dbReference type="EMBL" id="QAZ67783.1"/>
    </source>
</evidence>
<evidence type="ECO:0000256" key="3">
    <source>
        <dbReference type="ARBA" id="ARBA00023163"/>
    </source>
</evidence>
<dbReference type="CDD" id="cd06462">
    <property type="entry name" value="Peptidase_S24_S26"/>
    <property type="match status" value="1"/>
</dbReference>
<dbReference type="PANTHER" id="PTHR40661">
    <property type="match status" value="1"/>
</dbReference>
<dbReference type="CDD" id="cd00093">
    <property type="entry name" value="HTH_XRE"/>
    <property type="match status" value="1"/>
</dbReference>
<dbReference type="InterPro" id="IPR036286">
    <property type="entry name" value="LexA/Signal_pep-like_sf"/>
</dbReference>
<dbReference type="KEGG" id="dcb:C3Y92_11350"/>
<keyword evidence="1" id="KW-0805">Transcription regulation</keyword>
<keyword evidence="2" id="KW-0238">DNA-binding</keyword>
<evidence type="ECO:0000256" key="2">
    <source>
        <dbReference type="ARBA" id="ARBA00023125"/>
    </source>
</evidence>
<dbReference type="PANTHER" id="PTHR40661:SF3">
    <property type="entry name" value="FELS-1 PROPHAGE TRANSCRIPTIONAL REGULATOR"/>
    <property type="match status" value="1"/>
</dbReference>
<gene>
    <name evidence="5" type="ORF">C3Y92_11350</name>
</gene>
<dbReference type="Pfam" id="PF00717">
    <property type="entry name" value="Peptidase_S24"/>
    <property type="match status" value="1"/>
</dbReference>
<proteinExistence type="predicted"/>
<dbReference type="EMBL" id="CP026538">
    <property type="protein sequence ID" value="QAZ67783.1"/>
    <property type="molecule type" value="Genomic_DNA"/>
</dbReference>
<feature type="domain" description="HTH cro/C1-type" evidence="4">
    <location>
        <begin position="29"/>
        <end position="72"/>
    </location>
</feature>
<dbReference type="Proteomes" id="UP000293296">
    <property type="component" value="Chromosome"/>
</dbReference>
<protein>
    <submittedName>
        <fullName evidence="5">Phage repressor protein</fullName>
    </submittedName>
</protein>
<dbReference type="InterPro" id="IPR015927">
    <property type="entry name" value="Peptidase_S24_S26A/B/C"/>
</dbReference>
<sequence>MDNEKTLQDMINRFDEAFDRIKKATGMRTQVEIAKMLDIRQSSISDAKRRQSIPDSWLIKLYQIYNLNPNWILDGEMPQFLGEQRGGAFPVKEPAEAYGRKAKHHQMPVYSMAPDNTDQPGVWQERPVEFLSVPEQLHRQGLLVVRMDENDMEPVIQRGAYVGIDKDKKTVRSGALYALDMPVEGLIIKKVLHDAENARLVLRSENPKFTDQMLPADNAAERIVGRVIWVMQAV</sequence>
<keyword evidence="6" id="KW-1185">Reference proteome</keyword>
<dbReference type="Gene3D" id="2.10.109.10">
    <property type="entry name" value="Umud Fragment, subunit A"/>
    <property type="match status" value="1"/>
</dbReference>
<dbReference type="InterPro" id="IPR010744">
    <property type="entry name" value="Phage_CI_N"/>
</dbReference>
<dbReference type="Gene3D" id="1.10.260.40">
    <property type="entry name" value="lambda repressor-like DNA-binding domains"/>
    <property type="match status" value="1"/>
</dbReference>
<dbReference type="OrthoDB" id="5455126at2"/>
<dbReference type="SUPFAM" id="SSF47413">
    <property type="entry name" value="lambda repressor-like DNA-binding domains"/>
    <property type="match status" value="1"/>
</dbReference>
<evidence type="ECO:0000313" key="6">
    <source>
        <dbReference type="Proteomes" id="UP000293296"/>
    </source>
</evidence>
<reference evidence="5 6" key="1">
    <citation type="submission" date="2018-02" db="EMBL/GenBank/DDBJ databases">
        <title>Genome sequence of Desulfovibrio carbinolicus DSM 3852.</title>
        <authorList>
            <person name="Wilbanks E."/>
            <person name="Skennerton C.T."/>
            <person name="Orphan V.J."/>
        </authorList>
    </citation>
    <scope>NUCLEOTIDE SEQUENCE [LARGE SCALE GENOMIC DNA]</scope>
    <source>
        <strain evidence="5 6">DSM 3852</strain>
    </source>
</reference>
<dbReference type="Pfam" id="PF07022">
    <property type="entry name" value="Phage_CI_repr"/>
    <property type="match status" value="1"/>
</dbReference>
<dbReference type="GO" id="GO:0045892">
    <property type="term" value="P:negative regulation of DNA-templated transcription"/>
    <property type="evidence" value="ECO:0007669"/>
    <property type="project" value="InterPro"/>
</dbReference>
<dbReference type="SUPFAM" id="SSF51306">
    <property type="entry name" value="LexA/Signal peptidase"/>
    <property type="match status" value="1"/>
</dbReference>
<evidence type="ECO:0000259" key="4">
    <source>
        <dbReference type="PROSITE" id="PS50943"/>
    </source>
</evidence>
<dbReference type="AlphaFoldDB" id="A0A4P6HKM5"/>
<accession>A0A4P6HKM5</accession>
<dbReference type="PROSITE" id="PS50943">
    <property type="entry name" value="HTH_CROC1"/>
    <property type="match status" value="1"/>
</dbReference>
<name>A0A4P6HKM5_9BACT</name>
<dbReference type="RefSeq" id="WP_129352680.1">
    <property type="nucleotide sequence ID" value="NZ_CP026538.1"/>
</dbReference>
<dbReference type="InterPro" id="IPR010982">
    <property type="entry name" value="Lambda_DNA-bd_dom_sf"/>
</dbReference>
<dbReference type="InterPro" id="IPR001387">
    <property type="entry name" value="Cro/C1-type_HTH"/>
</dbReference>
<evidence type="ECO:0000256" key="1">
    <source>
        <dbReference type="ARBA" id="ARBA00023015"/>
    </source>
</evidence>
<organism evidence="5 6">
    <name type="scientific">Solidesulfovibrio carbinolicus</name>
    <dbReference type="NCBI Taxonomy" id="296842"/>
    <lineage>
        <taxon>Bacteria</taxon>
        <taxon>Pseudomonadati</taxon>
        <taxon>Thermodesulfobacteriota</taxon>
        <taxon>Desulfovibrionia</taxon>
        <taxon>Desulfovibrionales</taxon>
        <taxon>Desulfovibrionaceae</taxon>
        <taxon>Solidesulfovibrio</taxon>
    </lineage>
</organism>
<keyword evidence="3" id="KW-0804">Transcription</keyword>
<dbReference type="GO" id="GO:0003677">
    <property type="term" value="F:DNA binding"/>
    <property type="evidence" value="ECO:0007669"/>
    <property type="project" value="UniProtKB-KW"/>
</dbReference>